<feature type="domain" description="ZP" evidence="3">
    <location>
        <begin position="1"/>
        <end position="165"/>
    </location>
</feature>
<dbReference type="PANTHER" id="PTHR22907:SF34">
    <property type="entry name" value="ZP DOMAIN-CONTAINING PROTEIN"/>
    <property type="match status" value="1"/>
</dbReference>
<evidence type="ECO:0000313" key="4">
    <source>
        <dbReference type="Proteomes" id="UP000492821"/>
    </source>
</evidence>
<dbReference type="PROSITE" id="PS51034">
    <property type="entry name" value="ZP_2"/>
    <property type="match status" value="1"/>
</dbReference>
<evidence type="ECO:0000259" key="3">
    <source>
        <dbReference type="PROSITE" id="PS51034"/>
    </source>
</evidence>
<dbReference type="Proteomes" id="UP000492821">
    <property type="component" value="Unassembled WGS sequence"/>
</dbReference>
<reference evidence="4" key="1">
    <citation type="journal article" date="2013" name="Genetics">
        <title>The draft genome and transcriptome of Panagrellus redivivus are shaped by the harsh demands of a free-living lifestyle.</title>
        <authorList>
            <person name="Srinivasan J."/>
            <person name="Dillman A.R."/>
            <person name="Macchietto M.G."/>
            <person name="Heikkinen L."/>
            <person name="Lakso M."/>
            <person name="Fracchia K.M."/>
            <person name="Antoshechkin I."/>
            <person name="Mortazavi A."/>
            <person name="Wong G."/>
            <person name="Sternberg P.W."/>
        </authorList>
    </citation>
    <scope>NUCLEOTIDE SEQUENCE [LARGE SCALE GENOMIC DNA]</scope>
    <source>
        <strain evidence="4">MT8872</strain>
    </source>
</reference>
<evidence type="ECO:0000313" key="5">
    <source>
        <dbReference type="WBParaSite" id="Pan_g19273.t1"/>
    </source>
</evidence>
<dbReference type="WBParaSite" id="Pan_g19273.t1">
    <property type="protein sequence ID" value="Pan_g19273.t1"/>
    <property type="gene ID" value="Pan_g19273"/>
</dbReference>
<dbReference type="AlphaFoldDB" id="A0A7E4VCD4"/>
<sequence length="165" mass="18332">MSIKKCFVIVLLAVLKVAAIDEQQIEVSELPAARFEPPKCDYTVRRGGPDGKVIDGRVSIGDPLYHRWSCASTGGIYCIMVHSCSISHSSIESAKNKRVEIIDEFGCSVYPELVPNMDYPTEADAGLKVNAFLIDIDQISLAFKCSLKFLVKQDGFCRRPKCSRR</sequence>
<dbReference type="InterPro" id="IPR057475">
    <property type="entry name" value="CUT_C"/>
</dbReference>
<evidence type="ECO:0000256" key="1">
    <source>
        <dbReference type="ARBA" id="ARBA00022729"/>
    </source>
</evidence>
<dbReference type="Pfam" id="PF25301">
    <property type="entry name" value="CUT_C"/>
    <property type="match status" value="1"/>
</dbReference>
<organism evidence="4 5">
    <name type="scientific">Panagrellus redivivus</name>
    <name type="common">Microworm</name>
    <dbReference type="NCBI Taxonomy" id="6233"/>
    <lineage>
        <taxon>Eukaryota</taxon>
        <taxon>Metazoa</taxon>
        <taxon>Ecdysozoa</taxon>
        <taxon>Nematoda</taxon>
        <taxon>Chromadorea</taxon>
        <taxon>Rhabditida</taxon>
        <taxon>Tylenchina</taxon>
        <taxon>Panagrolaimomorpha</taxon>
        <taxon>Panagrolaimoidea</taxon>
        <taxon>Panagrolaimidae</taxon>
        <taxon>Panagrellus</taxon>
    </lineage>
</organism>
<dbReference type="PANTHER" id="PTHR22907">
    <property type="entry name" value="GH04558P"/>
    <property type="match status" value="1"/>
</dbReference>
<reference evidence="5" key="2">
    <citation type="submission" date="2020-10" db="UniProtKB">
        <authorList>
            <consortium name="WormBaseParasite"/>
        </authorList>
    </citation>
    <scope>IDENTIFICATION</scope>
</reference>
<evidence type="ECO:0000256" key="2">
    <source>
        <dbReference type="SAM" id="SignalP"/>
    </source>
</evidence>
<keyword evidence="1 2" id="KW-0732">Signal</keyword>
<proteinExistence type="predicted"/>
<dbReference type="InterPro" id="IPR001507">
    <property type="entry name" value="ZP_dom"/>
</dbReference>
<feature type="signal peptide" evidence="2">
    <location>
        <begin position="1"/>
        <end position="19"/>
    </location>
</feature>
<keyword evidence="4" id="KW-1185">Reference proteome</keyword>
<name>A0A7E4VCD4_PANRE</name>
<protein>
    <submittedName>
        <fullName evidence="5">ZP domain-containing protein</fullName>
    </submittedName>
</protein>
<dbReference type="InterPro" id="IPR051962">
    <property type="entry name" value="Cuticlin"/>
</dbReference>
<accession>A0A7E4VCD4</accession>
<feature type="chain" id="PRO_5028856345" evidence="2">
    <location>
        <begin position="20"/>
        <end position="165"/>
    </location>
</feature>